<feature type="chain" id="PRO_5046299073" description="Rv2525c-like glycoside hydrolase-like domain-containing protein" evidence="1">
    <location>
        <begin position="19"/>
        <end position="393"/>
    </location>
</feature>
<reference evidence="4" key="1">
    <citation type="journal article" date="2019" name="Int. J. Syst. Evol. Microbiol.">
        <title>The Global Catalogue of Microorganisms (GCM) 10K type strain sequencing project: providing services to taxonomists for standard genome sequencing and annotation.</title>
        <authorList>
            <consortium name="The Broad Institute Genomics Platform"/>
            <consortium name="The Broad Institute Genome Sequencing Center for Infectious Disease"/>
            <person name="Wu L."/>
            <person name="Ma J."/>
        </authorList>
    </citation>
    <scope>NUCLEOTIDE SEQUENCE [LARGE SCALE GENOMIC DNA]</scope>
    <source>
        <strain evidence="4">CGMCC 1.12478</strain>
    </source>
</reference>
<organism evidence="3 4">
    <name type="scientific">Marivita lacus</name>
    <dbReference type="NCBI Taxonomy" id="1323742"/>
    <lineage>
        <taxon>Bacteria</taxon>
        <taxon>Pseudomonadati</taxon>
        <taxon>Pseudomonadota</taxon>
        <taxon>Alphaproteobacteria</taxon>
        <taxon>Rhodobacterales</taxon>
        <taxon>Roseobacteraceae</taxon>
        <taxon>Marivita</taxon>
    </lineage>
</organism>
<evidence type="ECO:0000313" key="4">
    <source>
        <dbReference type="Proteomes" id="UP000645462"/>
    </source>
</evidence>
<dbReference type="RefSeq" id="WP_188483287.1">
    <property type="nucleotide sequence ID" value="NZ_BMFC01000011.1"/>
</dbReference>
<feature type="signal peptide" evidence="1">
    <location>
        <begin position="1"/>
        <end position="18"/>
    </location>
</feature>
<dbReference type="Gene3D" id="3.20.20.80">
    <property type="entry name" value="Glycosidases"/>
    <property type="match status" value="1"/>
</dbReference>
<dbReference type="InterPro" id="IPR017853">
    <property type="entry name" value="GH"/>
</dbReference>
<dbReference type="Proteomes" id="UP000645462">
    <property type="component" value="Unassembled WGS sequence"/>
</dbReference>
<evidence type="ECO:0000313" key="3">
    <source>
        <dbReference type="EMBL" id="GGC15051.1"/>
    </source>
</evidence>
<dbReference type="SUPFAM" id="SSF51445">
    <property type="entry name" value="(Trans)glycosidases"/>
    <property type="match status" value="1"/>
</dbReference>
<dbReference type="EMBL" id="BMFC01000011">
    <property type="protein sequence ID" value="GGC15051.1"/>
    <property type="molecule type" value="Genomic_DNA"/>
</dbReference>
<protein>
    <recommendedName>
        <fullName evidence="2">Rv2525c-like glycoside hydrolase-like domain-containing protein</fullName>
    </recommendedName>
</protein>
<dbReference type="Pfam" id="PF08924">
    <property type="entry name" value="Rv2525c_GlyHyd-like"/>
    <property type="match status" value="1"/>
</dbReference>
<keyword evidence="1" id="KW-0732">Signal</keyword>
<evidence type="ECO:0000256" key="1">
    <source>
        <dbReference type="SAM" id="SignalP"/>
    </source>
</evidence>
<accession>A0ABQ1L055</accession>
<proteinExistence type="predicted"/>
<sequence>MTPILRCLLIAVIPAVLANPAQSETRVAIIDTAFDTRPYLDQLKDRGVTVIGRYYARCDQPEYGLTEKRLINQGRPGDPSSEIAQMVAKGFAVLSIYQYYSNTPNKFRGQNREGTALPDANCTWTGASRTVEQEAGLDVQAAIEQAQALAQPKGSAIYFGVDFNFTDSDRDTIDLMIRYFRVIKARMDAAGYKTGAYGSGHAHQILRDQGLIDYSWISASRAFSRSSAFHRSGDWHLFQNQVDREWFGETGSGCRRGLPIDTNVQNMFQDADVGLWRGGHSYVEDEGRIFDIFATRRFACNGDAVVRREIGSPASDVVRMTECKGGKAVPVAPRIDFANAARVGEATENLIEVDVDDDGTFDGWTAHGNLTAHFGYKPDWIFDTTRRSATSCE</sequence>
<keyword evidence="4" id="KW-1185">Reference proteome</keyword>
<comment type="caution">
    <text evidence="3">The sequence shown here is derived from an EMBL/GenBank/DDBJ whole genome shotgun (WGS) entry which is preliminary data.</text>
</comment>
<evidence type="ECO:0000259" key="2">
    <source>
        <dbReference type="Pfam" id="PF08924"/>
    </source>
</evidence>
<dbReference type="InterPro" id="IPR015020">
    <property type="entry name" value="Rv2525c-like_Glyco_Hydro-like"/>
</dbReference>
<gene>
    <name evidence="3" type="ORF">GCM10011363_34440</name>
</gene>
<name>A0ABQ1L055_9RHOB</name>
<feature type="domain" description="Rv2525c-like glycoside hydrolase-like" evidence="2">
    <location>
        <begin position="42"/>
        <end position="236"/>
    </location>
</feature>